<dbReference type="GeneID" id="3874557"/>
<dbReference type="PROSITE" id="PS00430">
    <property type="entry name" value="TONB_DEPENDENT_REC_1"/>
    <property type="match status" value="1"/>
</dbReference>
<sequence>MERKGPSTLPCSVVKRPILNPLETSYTHTRGITYPRKTSGMKLVFTVTTSALLVTVPVIASPITPNTAAGEKDTVIVSATTISNIMHPTTTTISLRPEVSETAEKFDKNVNESDKSDESDYTTSDSEHAISGKDASSSSESHLNFLTRRNGLPKGLHCAHHGALWFAGCKNKDPNDCWCNYVKAWSVTWHRERPVRDSDGQPYIKRGLNRTVCNGTERGAGRMEMKQVDKLKARDGPNVV</sequence>
<dbReference type="VEuPathDB" id="FungiDB:NCU04901"/>
<keyword evidence="3" id="KW-1185">Reference proteome</keyword>
<dbReference type="RefSeq" id="XP_958410.1">
    <property type="nucleotide sequence ID" value="XM_953317.1"/>
</dbReference>
<dbReference type="OrthoDB" id="10519150at2759"/>
<name>Q7S1D4_NEUCR</name>
<dbReference type="InterPro" id="IPR010916">
    <property type="entry name" value="TonB_box_CS"/>
</dbReference>
<feature type="compositionally biased region" description="Basic and acidic residues" evidence="1">
    <location>
        <begin position="104"/>
        <end position="118"/>
    </location>
</feature>
<dbReference type="PaxDb" id="5141-EFNCRP00000004845"/>
<evidence type="ECO:0000313" key="2">
    <source>
        <dbReference type="EMBL" id="EAA29174.1"/>
    </source>
</evidence>
<gene>
    <name evidence="2" type="ORF">NCU04901</name>
</gene>
<evidence type="ECO:0000256" key="1">
    <source>
        <dbReference type="SAM" id="MobiDB-lite"/>
    </source>
</evidence>
<dbReference type="InParanoid" id="Q7S1D4"/>
<organism evidence="2 3">
    <name type="scientific">Neurospora crassa (strain ATCC 24698 / 74-OR23-1A / CBS 708.71 / DSM 1257 / FGSC 987)</name>
    <dbReference type="NCBI Taxonomy" id="367110"/>
    <lineage>
        <taxon>Eukaryota</taxon>
        <taxon>Fungi</taxon>
        <taxon>Dikarya</taxon>
        <taxon>Ascomycota</taxon>
        <taxon>Pezizomycotina</taxon>
        <taxon>Sordariomycetes</taxon>
        <taxon>Sordariomycetidae</taxon>
        <taxon>Sordariales</taxon>
        <taxon>Sordariaceae</taxon>
        <taxon>Neurospora</taxon>
    </lineage>
</organism>
<dbReference type="AlphaFoldDB" id="Q7S1D4"/>
<evidence type="ECO:0000313" key="3">
    <source>
        <dbReference type="Proteomes" id="UP000001805"/>
    </source>
</evidence>
<reference evidence="2 3" key="1">
    <citation type="journal article" date="2003" name="Nature">
        <title>The genome sequence of the filamentous fungus Neurospora crassa.</title>
        <authorList>
            <person name="Galagan J.E."/>
            <person name="Calvo S.E."/>
            <person name="Borkovich K.A."/>
            <person name="Selker E.U."/>
            <person name="Read N.D."/>
            <person name="Jaffe D."/>
            <person name="FitzHugh W."/>
            <person name="Ma L.J."/>
            <person name="Smirnov S."/>
            <person name="Purcell S."/>
            <person name="Rehman B."/>
            <person name="Elkins T."/>
            <person name="Engels R."/>
            <person name="Wang S."/>
            <person name="Nielsen C.B."/>
            <person name="Butler J."/>
            <person name="Endrizzi M."/>
            <person name="Qui D."/>
            <person name="Ianakiev P."/>
            <person name="Bell-Pedersen D."/>
            <person name="Nelson M.A."/>
            <person name="Werner-Washburne M."/>
            <person name="Selitrennikoff C.P."/>
            <person name="Kinsey J.A."/>
            <person name="Braun E.L."/>
            <person name="Zelter A."/>
            <person name="Schulte U."/>
            <person name="Kothe G.O."/>
            <person name="Jedd G."/>
            <person name="Mewes W."/>
            <person name="Staben C."/>
            <person name="Marcotte E."/>
            <person name="Greenberg D."/>
            <person name="Roy A."/>
            <person name="Foley K."/>
            <person name="Naylor J."/>
            <person name="Stange-Thomann N."/>
            <person name="Barrett R."/>
            <person name="Gnerre S."/>
            <person name="Kamal M."/>
            <person name="Kamvysselis M."/>
            <person name="Mauceli E."/>
            <person name="Bielke C."/>
            <person name="Rudd S."/>
            <person name="Frishman D."/>
            <person name="Krystofova S."/>
            <person name="Rasmussen C."/>
            <person name="Metzenberg R.L."/>
            <person name="Perkins D.D."/>
            <person name="Kroken S."/>
            <person name="Cogoni C."/>
            <person name="Macino G."/>
            <person name="Catcheside D."/>
            <person name="Li W."/>
            <person name="Pratt R.J."/>
            <person name="Osmani S.A."/>
            <person name="DeSouza C.P."/>
            <person name="Glass L."/>
            <person name="Orbach M.J."/>
            <person name="Berglund J.A."/>
            <person name="Voelker R."/>
            <person name="Yarden O."/>
            <person name="Plamann M."/>
            <person name="Seiler S."/>
            <person name="Dunlap J."/>
            <person name="Radford A."/>
            <person name="Aramayo R."/>
            <person name="Natvig D.O."/>
            <person name="Alex L.A."/>
            <person name="Mannhaupt G."/>
            <person name="Ebbole D.J."/>
            <person name="Freitag M."/>
            <person name="Paulsen I."/>
            <person name="Sachs M.S."/>
            <person name="Lander E.S."/>
            <person name="Nusbaum C."/>
            <person name="Birren B."/>
        </authorList>
    </citation>
    <scope>NUCLEOTIDE SEQUENCE [LARGE SCALE GENOMIC DNA]</scope>
    <source>
        <strain evidence="3">ATCC 24698 / 74-OR23-1A / CBS 708.71 / DSM 1257 / FGSC 987</strain>
    </source>
</reference>
<protein>
    <submittedName>
        <fullName evidence="2">Uncharacterized protein</fullName>
    </submittedName>
</protein>
<dbReference type="KEGG" id="ncr:NCU04901"/>
<dbReference type="Proteomes" id="UP000001805">
    <property type="component" value="Chromosome 4, Linkage Group IV"/>
</dbReference>
<dbReference type="HOGENOM" id="CLU_1156675_0_0_1"/>
<feature type="region of interest" description="Disordered" evidence="1">
    <location>
        <begin position="104"/>
        <end position="141"/>
    </location>
</feature>
<accession>Q7S1D4</accession>
<dbReference type="EMBL" id="CM002239">
    <property type="protein sequence ID" value="EAA29174.1"/>
    <property type="molecule type" value="Genomic_DNA"/>
</dbReference>
<proteinExistence type="predicted"/>